<evidence type="ECO:0000313" key="3">
    <source>
        <dbReference type="Proteomes" id="UP000006681"/>
    </source>
</evidence>
<dbReference type="SUPFAM" id="SSF81301">
    <property type="entry name" value="Nucleotidyltransferase"/>
    <property type="match status" value="1"/>
</dbReference>
<accession>E1QUH8</accession>
<dbReference type="KEGG" id="vdi:Vdis_0505"/>
<dbReference type="Pfam" id="PF18765">
    <property type="entry name" value="Polbeta"/>
    <property type="match status" value="1"/>
</dbReference>
<protein>
    <submittedName>
        <fullName evidence="2">DNA polymerase beta domain protein region</fullName>
    </submittedName>
</protein>
<dbReference type="eggNOG" id="arCOG02105">
    <property type="taxonomic scope" value="Archaea"/>
</dbReference>
<organism evidence="2 3">
    <name type="scientific">Vulcanisaeta distributa (strain DSM 14429 / JCM 11212 / NBRC 100878 / IC-017)</name>
    <dbReference type="NCBI Taxonomy" id="572478"/>
    <lineage>
        <taxon>Archaea</taxon>
        <taxon>Thermoproteota</taxon>
        <taxon>Thermoprotei</taxon>
        <taxon>Thermoproteales</taxon>
        <taxon>Thermoproteaceae</taxon>
        <taxon>Vulcanisaeta</taxon>
    </lineage>
</organism>
<dbReference type="PANTHER" id="PTHR43852:SF3">
    <property type="entry name" value="NUCLEOTIDYLTRANSFERASE"/>
    <property type="match status" value="1"/>
</dbReference>
<dbReference type="OrthoDB" id="23323at2157"/>
<dbReference type="InterPro" id="IPR041633">
    <property type="entry name" value="Polbeta"/>
</dbReference>
<reference evidence="2 3" key="1">
    <citation type="journal article" date="2010" name="Stand. Genomic Sci.">
        <title>Complete genome sequence of Vulcanisaeta distributa type strain (IC-017).</title>
        <authorList>
            <person name="Mavromatis K."/>
            <person name="Sikorski J."/>
            <person name="Pabst E."/>
            <person name="Teshima H."/>
            <person name="Lapidus A."/>
            <person name="Lucas S."/>
            <person name="Nolan M."/>
            <person name="Glavina Del Rio T."/>
            <person name="Cheng J.F."/>
            <person name="Bruce D."/>
            <person name="Goodwin L."/>
            <person name="Pitluck S."/>
            <person name="Liolios K."/>
            <person name="Ivanova N."/>
            <person name="Mikhailova N."/>
            <person name="Pati A."/>
            <person name="Chen A."/>
            <person name="Palaniappan K."/>
            <person name="Land M."/>
            <person name="Hauser L."/>
            <person name="Chang Y.J."/>
            <person name="Jeffries C.D."/>
            <person name="Rohde M."/>
            <person name="Spring S."/>
            <person name="Goker M."/>
            <person name="Wirth R."/>
            <person name="Woyke T."/>
            <person name="Bristow J."/>
            <person name="Eisen J.A."/>
            <person name="Markowitz V."/>
            <person name="Hugenholtz P."/>
            <person name="Klenk H.P."/>
            <person name="Kyrpides N.C."/>
        </authorList>
    </citation>
    <scope>NUCLEOTIDE SEQUENCE [LARGE SCALE GENOMIC DNA]</scope>
    <source>
        <strain evidence="3">DSM 14429 / JCM 11212 / NBRC 100878 / IC-017</strain>
    </source>
</reference>
<dbReference type="Proteomes" id="UP000006681">
    <property type="component" value="Chromosome"/>
</dbReference>
<evidence type="ECO:0000313" key="2">
    <source>
        <dbReference type="EMBL" id="ADN49904.1"/>
    </source>
</evidence>
<dbReference type="STRING" id="572478.Vdis_0505"/>
<reference evidence="3" key="2">
    <citation type="journal article" date="2010" name="Stand. Genomic Sci.">
        <title>Complete genome sequence of Vulcanisaeta distributa type strain (IC-017T).</title>
        <authorList>
            <person name="Mavromatis K."/>
            <person name="Sikorski J."/>
            <person name="Pabst E."/>
            <person name="Teshima H."/>
            <person name="Lapidus A."/>
            <person name="Lucas S."/>
            <person name="Nolan M."/>
            <person name="Glavina Del Rio T."/>
            <person name="Cheng J."/>
            <person name="Bruce D."/>
            <person name="Goodwin L."/>
            <person name="Pitluck S."/>
            <person name="Liolios K."/>
            <person name="Ivanova N."/>
            <person name="Mikhailova N."/>
            <person name="Pati A."/>
            <person name="Chen A."/>
            <person name="Palaniappan K."/>
            <person name="Land M."/>
            <person name="Hauser L."/>
            <person name="Chang Y."/>
            <person name="Jeffries C."/>
            <person name="Rohde M."/>
            <person name="Spring S."/>
            <person name="Goker M."/>
            <person name="Wirth R."/>
            <person name="Woyke T."/>
            <person name="Bristow J."/>
            <person name="Eisen J."/>
            <person name="Markowitz V."/>
            <person name="Hugenholtz P."/>
            <person name="Klenk H."/>
            <person name="Kyrpides N."/>
        </authorList>
    </citation>
    <scope>NUCLEOTIDE SEQUENCE [LARGE SCALE GENOMIC DNA]</scope>
    <source>
        <strain evidence="3">DSM 14429 / JCM 11212 / NBRC 100878 / IC-017</strain>
    </source>
</reference>
<dbReference type="PANTHER" id="PTHR43852">
    <property type="entry name" value="NUCLEOTIDYLTRANSFERASE"/>
    <property type="match status" value="1"/>
</dbReference>
<dbReference type="CDD" id="cd05403">
    <property type="entry name" value="NT_KNTase_like"/>
    <property type="match status" value="1"/>
</dbReference>
<dbReference type="EMBL" id="CP002100">
    <property type="protein sequence ID" value="ADN49904.1"/>
    <property type="molecule type" value="Genomic_DNA"/>
</dbReference>
<dbReference type="RefSeq" id="WP_013335629.1">
    <property type="nucleotide sequence ID" value="NC_014537.1"/>
</dbReference>
<dbReference type="Gene3D" id="3.30.460.10">
    <property type="entry name" value="Beta Polymerase, domain 2"/>
    <property type="match status" value="1"/>
</dbReference>
<evidence type="ECO:0000259" key="1">
    <source>
        <dbReference type="Pfam" id="PF18765"/>
    </source>
</evidence>
<dbReference type="GeneID" id="9751425"/>
<dbReference type="InterPro" id="IPR052930">
    <property type="entry name" value="TA_antitoxin_MntA"/>
</dbReference>
<gene>
    <name evidence="2" type="ordered locus">Vdis_0505</name>
</gene>
<keyword evidence="3" id="KW-1185">Reference proteome</keyword>
<dbReference type="HOGENOM" id="CLU_143280_0_0_2"/>
<dbReference type="InterPro" id="IPR043519">
    <property type="entry name" value="NT_sf"/>
</dbReference>
<feature type="domain" description="Polymerase beta nucleotidyltransferase" evidence="1">
    <location>
        <begin position="25"/>
        <end position="110"/>
    </location>
</feature>
<proteinExistence type="predicted"/>
<dbReference type="AlphaFoldDB" id="E1QUH8"/>
<sequence length="154" mass="17032">MGACSEQCLRVLGVVRDIIINNNYKDFIQFAVLYGSLVYGVFGPLSDVDVAVLFRDGVDIVDVLPMLISDLALALGVPEDRVDVAVLNDPLLPFEVRFRALAQGVPVYIGDRGVFIREVVRAISLYGDYQVFLRVNGFNELIKRRIGGLRGSIK</sequence>
<name>E1QUH8_VULDI</name>